<accession>Q0VM75</accession>
<dbReference type="GO" id="GO:0004222">
    <property type="term" value="F:metalloendopeptidase activity"/>
    <property type="evidence" value="ECO:0007669"/>
    <property type="project" value="TreeGrafter"/>
</dbReference>
<organism evidence="4 5">
    <name type="scientific">Alcanivorax borkumensis (strain ATCC 700651 / DSM 11573 / NCIMB 13689 / SK2)</name>
    <dbReference type="NCBI Taxonomy" id="393595"/>
    <lineage>
        <taxon>Bacteria</taxon>
        <taxon>Pseudomonadati</taxon>
        <taxon>Pseudomonadota</taxon>
        <taxon>Gammaproteobacteria</taxon>
        <taxon>Oceanospirillales</taxon>
        <taxon>Alcanivoracaceae</taxon>
        <taxon>Alcanivorax</taxon>
    </lineage>
</organism>
<dbReference type="Gene3D" id="2.70.70.10">
    <property type="entry name" value="Glucose Permease (Domain IIA)"/>
    <property type="match status" value="1"/>
</dbReference>
<feature type="coiled-coil region" evidence="1">
    <location>
        <begin position="206"/>
        <end position="240"/>
    </location>
</feature>
<dbReference type="AlphaFoldDB" id="Q0VM75"/>
<dbReference type="SUPFAM" id="SSF51261">
    <property type="entry name" value="Duplicated hybrid motif"/>
    <property type="match status" value="1"/>
</dbReference>
<evidence type="ECO:0000259" key="3">
    <source>
        <dbReference type="Pfam" id="PF01551"/>
    </source>
</evidence>
<feature type="coiled-coil region" evidence="1">
    <location>
        <begin position="34"/>
        <end position="103"/>
    </location>
</feature>
<sequence length="391" mass="43929">MTRQLLLRLLLATLPSLLLPVSGAADSAPSKAELKELKSRISELSDAQSRELRERDSVQANLRKTELRISRLTREQRALEKKASKAQQRLNALEAEQATLAAEKRTQLDWLGKTVRASYQAGRQERIKLLLNQEKPDQIARLLRYQEYYQRARSDRLKAVNGELDELKAIALRVDKARQTLLNQHTDLQRHARKLQGAQKERQTTLAALNRSLEDRGNNLNQLKADQQQLQKLLQDMQRSLNGIPADLGGTPFNKLAGKLPWPLQARISTGYNSRREGSLRWQGVILNASPGTPVRAVHSGRVVFADWLRGYGLLTIVDHGSGYLTLYGYNQSLLRDVGEWVSAGDSLALAGSSGGNRTSGLYFEIRHRGKAVDPTRWCNQRVTLPPLAQN</sequence>
<evidence type="ECO:0000256" key="2">
    <source>
        <dbReference type="SAM" id="SignalP"/>
    </source>
</evidence>
<dbReference type="InterPro" id="IPR050570">
    <property type="entry name" value="Cell_wall_metabolism_enzyme"/>
</dbReference>
<dbReference type="OrthoDB" id="9784703at2"/>
<gene>
    <name evidence="4" type="ordered locus">ABO_2275</name>
</gene>
<dbReference type="InterPro" id="IPR011055">
    <property type="entry name" value="Dup_hybrid_motif"/>
</dbReference>
<keyword evidence="2" id="KW-0732">Signal</keyword>
<evidence type="ECO:0000313" key="4">
    <source>
        <dbReference type="EMBL" id="CAL17723.1"/>
    </source>
</evidence>
<keyword evidence="5" id="KW-1185">Reference proteome</keyword>
<feature type="chain" id="PRO_5004178763" description="M23ase beta-sheet core domain-containing protein" evidence="2">
    <location>
        <begin position="25"/>
        <end position="391"/>
    </location>
</feature>
<dbReference type="FunFam" id="2.70.70.10:FF:000003">
    <property type="entry name" value="Murein hydrolase activator EnvC"/>
    <property type="match status" value="1"/>
</dbReference>
<dbReference type="HOGENOM" id="CLU_029425_4_0_6"/>
<dbReference type="RefSeq" id="WP_011589550.1">
    <property type="nucleotide sequence ID" value="NC_008260.1"/>
</dbReference>
<name>Q0VM75_ALCBS</name>
<evidence type="ECO:0000256" key="1">
    <source>
        <dbReference type="SAM" id="Coils"/>
    </source>
</evidence>
<dbReference type="Pfam" id="PF01551">
    <property type="entry name" value="Peptidase_M23"/>
    <property type="match status" value="1"/>
</dbReference>
<keyword evidence="1" id="KW-0175">Coiled coil</keyword>
<dbReference type="PANTHER" id="PTHR21666">
    <property type="entry name" value="PEPTIDASE-RELATED"/>
    <property type="match status" value="1"/>
</dbReference>
<dbReference type="Proteomes" id="UP000008871">
    <property type="component" value="Chromosome"/>
</dbReference>
<reference evidence="4 5" key="1">
    <citation type="journal article" date="2006" name="Nat. Biotechnol.">
        <title>Genome sequence of the ubiquitous hydrocarbon-degrading marine bacterium Alcanivorax borkumensis.</title>
        <authorList>
            <person name="Schneiker S."/>
            <person name="Martins dos Santos V.A.P."/>
            <person name="Bartels D."/>
            <person name="Bekel T."/>
            <person name="Brecht M."/>
            <person name="Buhrmester J."/>
            <person name="Chernikova T.N."/>
            <person name="Denaro R."/>
            <person name="Ferrer M."/>
            <person name="Gertler C."/>
            <person name="Goesmann A."/>
            <person name="Golyshina O.V."/>
            <person name="Kaminski F."/>
            <person name="Khachane A.N."/>
            <person name="Lang S."/>
            <person name="Linke B."/>
            <person name="McHardy A.C."/>
            <person name="Meyer F."/>
            <person name="Nechitaylo T."/>
            <person name="Puehler A."/>
            <person name="Regenhardt D."/>
            <person name="Rupp O."/>
            <person name="Sabirova J.S."/>
            <person name="Selbitschka W."/>
            <person name="Yakimov M.M."/>
            <person name="Timmis K.N."/>
            <person name="Vorhoelter F.-J."/>
            <person name="Weidner S."/>
            <person name="Kaiser O."/>
            <person name="Golyshin P.N."/>
        </authorList>
    </citation>
    <scope>NUCLEOTIDE SEQUENCE [LARGE SCALE GENOMIC DNA]</scope>
    <source>
        <strain evidence="5">ATCC 700651 / DSM 11573 / NCIMB 13689 / SK2</strain>
    </source>
</reference>
<dbReference type="Gene3D" id="6.10.250.3150">
    <property type="match status" value="1"/>
</dbReference>
<dbReference type="KEGG" id="abo:ABO_2275"/>
<protein>
    <recommendedName>
        <fullName evidence="3">M23ase beta-sheet core domain-containing protein</fullName>
    </recommendedName>
</protein>
<evidence type="ECO:0000313" key="5">
    <source>
        <dbReference type="Proteomes" id="UP000008871"/>
    </source>
</evidence>
<dbReference type="CDD" id="cd12797">
    <property type="entry name" value="M23_peptidase"/>
    <property type="match status" value="1"/>
</dbReference>
<dbReference type="PANTHER" id="PTHR21666:SF270">
    <property type="entry name" value="MUREIN HYDROLASE ACTIVATOR ENVC"/>
    <property type="match status" value="1"/>
</dbReference>
<dbReference type="eggNOG" id="COG4942">
    <property type="taxonomic scope" value="Bacteria"/>
</dbReference>
<proteinExistence type="predicted"/>
<dbReference type="EMBL" id="AM286690">
    <property type="protein sequence ID" value="CAL17723.1"/>
    <property type="molecule type" value="Genomic_DNA"/>
</dbReference>
<dbReference type="STRING" id="393595.ABO_2275"/>
<dbReference type="InterPro" id="IPR016047">
    <property type="entry name" value="M23ase_b-sheet_dom"/>
</dbReference>
<feature type="signal peptide" evidence="2">
    <location>
        <begin position="1"/>
        <end position="24"/>
    </location>
</feature>
<feature type="domain" description="M23ase beta-sheet core" evidence="3">
    <location>
        <begin position="282"/>
        <end position="375"/>
    </location>
</feature>